<accession>A0A9X2P777</accession>
<evidence type="ECO:0000256" key="1">
    <source>
        <dbReference type="SAM" id="SignalP"/>
    </source>
</evidence>
<name>A0A9X2P777_9BACT</name>
<evidence type="ECO:0000313" key="3">
    <source>
        <dbReference type="Proteomes" id="UP001142175"/>
    </source>
</evidence>
<protein>
    <submittedName>
        <fullName evidence="2">Uncharacterized protein</fullName>
    </submittedName>
</protein>
<dbReference type="EMBL" id="JANSUY010000002">
    <property type="protein sequence ID" value="MCR9014444.1"/>
    <property type="molecule type" value="Genomic_DNA"/>
</dbReference>
<organism evidence="2 3">
    <name type="scientific">Aquiflexum gelatinilyticum</name>
    <dbReference type="NCBI Taxonomy" id="2961943"/>
    <lineage>
        <taxon>Bacteria</taxon>
        <taxon>Pseudomonadati</taxon>
        <taxon>Bacteroidota</taxon>
        <taxon>Cytophagia</taxon>
        <taxon>Cytophagales</taxon>
        <taxon>Cyclobacteriaceae</taxon>
        <taxon>Aquiflexum</taxon>
    </lineage>
</organism>
<comment type="caution">
    <text evidence="2">The sequence shown here is derived from an EMBL/GenBank/DDBJ whole genome shotgun (WGS) entry which is preliminary data.</text>
</comment>
<dbReference type="AlphaFoldDB" id="A0A9X2P777"/>
<keyword evidence="3" id="KW-1185">Reference proteome</keyword>
<sequence length="511" mass="51814">MKKITSLFLMMLTAAVVFTSCKEDEKPNNPVTISGIPATASIEAGGTVGPVTATVSAPDGLASFSIKKDGATIATVPFAGETSATQEFSYTATAADAGKNLVFEFTATDKDGSSATVTHVLTVGAEATTIRVTGNITGTVNWTADKTYILGGRITVVSGGILNIAAGTVIKGEAGSGANATALVVARGGKINANGTAASPIIFTSVADEIMSGEIASPNLDPNINGLWGGVLILGRAPGSFAGNVTEVQIEGIPPSDTNGLYGGNLPADDSGVFKYVSIRHGGANIGEGNEINGLTLGAVGSATVIENVEVVGNQDDGIEWFGGTVNVKNAVVWNAGDDAIDTDQAWAGELDNFIVVCGSETDHALEIDGPEGSLNAAHTVKNGTVVGSSVAELGDFRAGARGTFENIYFFNFPNPATSGGRGDLSLSGEVDANGNPIGNKSLDNFTNGILVFNMLEVTSPAGVALTSIFRNGTHVHATDVALHANTIGATKSAFAGWSWAAASGNLDALK</sequence>
<dbReference type="PROSITE" id="PS51257">
    <property type="entry name" value="PROKAR_LIPOPROTEIN"/>
    <property type="match status" value="1"/>
</dbReference>
<dbReference type="PANTHER" id="PTHR41339:SF1">
    <property type="entry name" value="SECRETED PROTEIN"/>
    <property type="match status" value="1"/>
</dbReference>
<reference evidence="2" key="1">
    <citation type="submission" date="2022-08" db="EMBL/GenBank/DDBJ databases">
        <authorList>
            <person name="Zhang D."/>
        </authorList>
    </citation>
    <scope>NUCLEOTIDE SEQUENCE</scope>
    <source>
        <strain evidence="2">XJ19-11</strain>
    </source>
</reference>
<dbReference type="RefSeq" id="WP_258422322.1">
    <property type="nucleotide sequence ID" value="NZ_JANSUY010000002.1"/>
</dbReference>
<dbReference type="Proteomes" id="UP001142175">
    <property type="component" value="Unassembled WGS sequence"/>
</dbReference>
<proteinExistence type="predicted"/>
<evidence type="ECO:0000313" key="2">
    <source>
        <dbReference type="EMBL" id="MCR9014444.1"/>
    </source>
</evidence>
<keyword evidence="1" id="KW-0732">Signal</keyword>
<dbReference type="PANTHER" id="PTHR41339">
    <property type="entry name" value="LIPL48"/>
    <property type="match status" value="1"/>
</dbReference>
<feature type="chain" id="PRO_5040822756" evidence="1">
    <location>
        <begin position="20"/>
        <end position="511"/>
    </location>
</feature>
<feature type="signal peptide" evidence="1">
    <location>
        <begin position="1"/>
        <end position="19"/>
    </location>
</feature>
<gene>
    <name evidence="2" type="ORF">NU887_05315</name>
</gene>